<dbReference type="InterPro" id="IPR029031">
    <property type="entry name" value="Gingipain_N_sf"/>
</dbReference>
<dbReference type="GO" id="GO:0006508">
    <property type="term" value="P:proteolysis"/>
    <property type="evidence" value="ECO:0007669"/>
    <property type="project" value="InterPro"/>
</dbReference>
<gene>
    <name evidence="4" type="ORF">S01H1_10559</name>
</gene>
<dbReference type="SUPFAM" id="SSF52129">
    <property type="entry name" value="Caspase-like"/>
    <property type="match status" value="1"/>
</dbReference>
<proteinExistence type="predicted"/>
<feature type="domain" description="Gingipain" evidence="2">
    <location>
        <begin position="144"/>
        <end position="305"/>
    </location>
</feature>
<name>X0T965_9ZZZZ</name>
<dbReference type="AlphaFoldDB" id="X0T965"/>
<accession>X0T965</accession>
<protein>
    <recommendedName>
        <fullName evidence="5">Gingipain domain-containing protein</fullName>
    </recommendedName>
</protein>
<feature type="non-terminal residue" evidence="4">
    <location>
        <position position="438"/>
    </location>
</feature>
<dbReference type="InterPro" id="IPR029030">
    <property type="entry name" value="Caspase-like_dom_sf"/>
</dbReference>
<evidence type="ECO:0008006" key="5">
    <source>
        <dbReference type="Google" id="ProtNLM"/>
    </source>
</evidence>
<dbReference type="Pfam" id="PF08126">
    <property type="entry name" value="Propeptide_C25"/>
    <property type="match status" value="1"/>
</dbReference>
<feature type="domain" description="Gingipain propeptide" evidence="3">
    <location>
        <begin position="9"/>
        <end position="72"/>
    </location>
</feature>
<evidence type="ECO:0000313" key="4">
    <source>
        <dbReference type="EMBL" id="GAF72615.1"/>
    </source>
</evidence>
<feature type="non-terminal residue" evidence="4">
    <location>
        <position position="1"/>
    </location>
</feature>
<evidence type="ECO:0000256" key="1">
    <source>
        <dbReference type="ARBA" id="ARBA00022729"/>
    </source>
</evidence>
<dbReference type="Gene3D" id="3.40.50.10390">
    <property type="entry name" value="Gingipain r, domain 1"/>
    <property type="match status" value="1"/>
</dbReference>
<reference evidence="4" key="1">
    <citation type="journal article" date="2014" name="Front. Microbiol.">
        <title>High frequency of phylogenetically diverse reductive dehalogenase-homologous genes in deep subseafloor sedimentary metagenomes.</title>
        <authorList>
            <person name="Kawai M."/>
            <person name="Futagami T."/>
            <person name="Toyoda A."/>
            <person name="Takaki Y."/>
            <person name="Nishi S."/>
            <person name="Hori S."/>
            <person name="Arai W."/>
            <person name="Tsubouchi T."/>
            <person name="Morono Y."/>
            <person name="Uchiyama I."/>
            <person name="Ito T."/>
            <person name="Fujiyama A."/>
            <person name="Inagaki F."/>
            <person name="Takami H."/>
        </authorList>
    </citation>
    <scope>NUCLEOTIDE SEQUENCE</scope>
    <source>
        <strain evidence="4">Expedition CK06-06</strain>
    </source>
</reference>
<dbReference type="InterPro" id="IPR001769">
    <property type="entry name" value="Gingipain"/>
</dbReference>
<dbReference type="Pfam" id="PF01364">
    <property type="entry name" value="Peptidase_C25"/>
    <property type="match status" value="1"/>
</dbReference>
<keyword evidence="1" id="KW-0732">Signal</keyword>
<evidence type="ECO:0000259" key="3">
    <source>
        <dbReference type="Pfam" id="PF08126"/>
    </source>
</evidence>
<sequence>GITPGNFEIDNSVYSADAYYPGVLQDDYHIGYSRGYAILDVTLNPLQYSPVDGKLEYYPEMTVNIQLEDSSNANPFFRNDFNDKAWVENLVYNSDITDMYTSDIPTFDYPGGLCDPSDNYDYVIITTTHNGLDYWDTTSSIPYNWDSLMNKHASDDGLSCTLVTVQDIDACTDYHSSNPLFNDQEAHIREFCKDAYEDWGTEYVLIGGDDEWIPARHMKTNYEANIDSDIYWSNLDNNFNDDEDYYWGEEGDNGFDLYSEIFIGRLTCDEPQDVSNWMTKSFYYADSTEPEFLEGAGFYGGNTGWNCQGDDFMDYSAIKGTDDWLGPIPGADGPFPTWAGFQFGFETWNDENSENQYDLTEAWTAEPPNPGWQGGSEYAAIAGFKNAINNDEIAIASGIAHANSQMSLDVGSTSWEADYHNTKPFFLHDYGCHCGDMD</sequence>
<dbReference type="EMBL" id="BARS01005388">
    <property type="protein sequence ID" value="GAF72615.1"/>
    <property type="molecule type" value="Genomic_DNA"/>
</dbReference>
<dbReference type="InterPro" id="IPR012600">
    <property type="entry name" value="Propeptide_C25"/>
</dbReference>
<dbReference type="Gene3D" id="2.60.40.3800">
    <property type="match status" value="1"/>
</dbReference>
<dbReference type="GO" id="GO:0004197">
    <property type="term" value="F:cysteine-type endopeptidase activity"/>
    <property type="evidence" value="ECO:0007669"/>
    <property type="project" value="InterPro"/>
</dbReference>
<dbReference type="InterPro" id="IPR038490">
    <property type="entry name" value="Gingipain_propep_sf"/>
</dbReference>
<comment type="caution">
    <text evidence="4">The sequence shown here is derived from an EMBL/GenBank/DDBJ whole genome shotgun (WGS) entry which is preliminary data.</text>
</comment>
<evidence type="ECO:0000259" key="2">
    <source>
        <dbReference type="Pfam" id="PF01364"/>
    </source>
</evidence>
<organism evidence="4">
    <name type="scientific">marine sediment metagenome</name>
    <dbReference type="NCBI Taxonomy" id="412755"/>
    <lineage>
        <taxon>unclassified sequences</taxon>
        <taxon>metagenomes</taxon>
        <taxon>ecological metagenomes</taxon>
    </lineage>
</organism>